<dbReference type="CDD" id="cd01949">
    <property type="entry name" value="GGDEF"/>
    <property type="match status" value="1"/>
</dbReference>
<dbReference type="SUPFAM" id="SSF55073">
    <property type="entry name" value="Nucleotide cyclase"/>
    <property type="match status" value="1"/>
</dbReference>
<keyword evidence="4" id="KW-0175">Coiled coil</keyword>
<organism evidence="7 8">
    <name type="scientific">Shewanella halifaxensis (strain HAW-EB4)</name>
    <dbReference type="NCBI Taxonomy" id="458817"/>
    <lineage>
        <taxon>Bacteria</taxon>
        <taxon>Pseudomonadati</taxon>
        <taxon>Pseudomonadota</taxon>
        <taxon>Gammaproteobacteria</taxon>
        <taxon>Alteromonadales</taxon>
        <taxon>Shewanellaceae</taxon>
        <taxon>Shewanella</taxon>
    </lineage>
</organism>
<feature type="coiled-coil region" evidence="4">
    <location>
        <begin position="359"/>
        <end position="388"/>
    </location>
</feature>
<dbReference type="KEGG" id="shl:Shal_1351"/>
<accession>B0TLG8</accession>
<evidence type="ECO:0000259" key="6">
    <source>
        <dbReference type="PROSITE" id="PS50887"/>
    </source>
</evidence>
<dbReference type="GO" id="GO:0005886">
    <property type="term" value="C:plasma membrane"/>
    <property type="evidence" value="ECO:0007669"/>
    <property type="project" value="TreeGrafter"/>
</dbReference>
<dbReference type="InterPro" id="IPR043128">
    <property type="entry name" value="Rev_trsase/Diguanyl_cyclase"/>
</dbReference>
<dbReference type="FunFam" id="3.30.70.270:FF:000001">
    <property type="entry name" value="Diguanylate cyclase domain protein"/>
    <property type="match status" value="1"/>
</dbReference>
<dbReference type="PROSITE" id="PS50887">
    <property type="entry name" value="GGDEF"/>
    <property type="match status" value="1"/>
</dbReference>
<evidence type="ECO:0000256" key="2">
    <source>
        <dbReference type="ARBA" id="ARBA00012528"/>
    </source>
</evidence>
<feature type="domain" description="GGDEF" evidence="6">
    <location>
        <begin position="452"/>
        <end position="585"/>
    </location>
</feature>
<dbReference type="PANTHER" id="PTHR45138">
    <property type="entry name" value="REGULATORY COMPONENTS OF SENSORY TRANSDUCTION SYSTEM"/>
    <property type="match status" value="1"/>
</dbReference>
<dbReference type="GO" id="GO:0052621">
    <property type="term" value="F:diguanylate cyclase activity"/>
    <property type="evidence" value="ECO:0007669"/>
    <property type="project" value="UniProtKB-EC"/>
</dbReference>
<dbReference type="HOGENOM" id="CLU_022176_2_1_6"/>
<evidence type="ECO:0000256" key="5">
    <source>
        <dbReference type="SAM" id="Phobius"/>
    </source>
</evidence>
<feature type="transmembrane region" description="Helical" evidence="5">
    <location>
        <begin position="391"/>
        <end position="410"/>
    </location>
</feature>
<protein>
    <recommendedName>
        <fullName evidence="2">diguanylate cyclase</fullName>
        <ecNumber evidence="2">2.7.7.65</ecNumber>
    </recommendedName>
</protein>
<evidence type="ECO:0000256" key="1">
    <source>
        <dbReference type="ARBA" id="ARBA00001946"/>
    </source>
</evidence>
<dbReference type="eggNOG" id="COG0457">
    <property type="taxonomic scope" value="Bacteria"/>
</dbReference>
<comment type="catalytic activity">
    <reaction evidence="3">
        <text>2 GTP = 3',3'-c-di-GMP + 2 diphosphate</text>
        <dbReference type="Rhea" id="RHEA:24898"/>
        <dbReference type="ChEBI" id="CHEBI:33019"/>
        <dbReference type="ChEBI" id="CHEBI:37565"/>
        <dbReference type="ChEBI" id="CHEBI:58805"/>
        <dbReference type="EC" id="2.7.7.65"/>
    </reaction>
</comment>
<evidence type="ECO:0000256" key="3">
    <source>
        <dbReference type="ARBA" id="ARBA00034247"/>
    </source>
</evidence>
<comment type="cofactor">
    <cofactor evidence="1">
        <name>Mg(2+)</name>
        <dbReference type="ChEBI" id="CHEBI:18420"/>
    </cofactor>
</comment>
<keyword evidence="8" id="KW-1185">Reference proteome</keyword>
<evidence type="ECO:0000313" key="7">
    <source>
        <dbReference type="EMBL" id="ABZ75918.1"/>
    </source>
</evidence>
<evidence type="ECO:0000313" key="8">
    <source>
        <dbReference type="Proteomes" id="UP000001317"/>
    </source>
</evidence>
<dbReference type="InterPro" id="IPR050469">
    <property type="entry name" value="Diguanylate_Cyclase"/>
</dbReference>
<gene>
    <name evidence="7" type="ordered locus">Shal_1351</name>
</gene>
<dbReference type="NCBIfam" id="TIGR00254">
    <property type="entry name" value="GGDEF"/>
    <property type="match status" value="1"/>
</dbReference>
<evidence type="ECO:0000256" key="4">
    <source>
        <dbReference type="SAM" id="Coils"/>
    </source>
</evidence>
<dbReference type="SUPFAM" id="SSF48452">
    <property type="entry name" value="TPR-like"/>
    <property type="match status" value="1"/>
</dbReference>
<dbReference type="GO" id="GO:0043709">
    <property type="term" value="P:cell adhesion involved in single-species biofilm formation"/>
    <property type="evidence" value="ECO:0007669"/>
    <property type="project" value="TreeGrafter"/>
</dbReference>
<dbReference type="EMBL" id="CP000931">
    <property type="protein sequence ID" value="ABZ75918.1"/>
    <property type="molecule type" value="Genomic_DNA"/>
</dbReference>
<dbReference type="Gene3D" id="1.25.40.10">
    <property type="entry name" value="Tetratricopeptide repeat domain"/>
    <property type="match status" value="2"/>
</dbReference>
<proteinExistence type="predicted"/>
<dbReference type="Proteomes" id="UP000001317">
    <property type="component" value="Chromosome"/>
</dbReference>
<dbReference type="Pfam" id="PF00990">
    <property type="entry name" value="GGDEF"/>
    <property type="match status" value="1"/>
</dbReference>
<dbReference type="PANTHER" id="PTHR45138:SF9">
    <property type="entry name" value="DIGUANYLATE CYCLASE DGCM-RELATED"/>
    <property type="match status" value="1"/>
</dbReference>
<dbReference type="InterPro" id="IPR000160">
    <property type="entry name" value="GGDEF_dom"/>
</dbReference>
<keyword evidence="5" id="KW-1133">Transmembrane helix</keyword>
<dbReference type="AlphaFoldDB" id="B0TLG8"/>
<dbReference type="STRING" id="458817.Shal_1351"/>
<dbReference type="GO" id="GO:1902201">
    <property type="term" value="P:negative regulation of bacterial-type flagellum-dependent cell motility"/>
    <property type="evidence" value="ECO:0007669"/>
    <property type="project" value="TreeGrafter"/>
</dbReference>
<dbReference type="Gene3D" id="3.30.70.270">
    <property type="match status" value="1"/>
</dbReference>
<dbReference type="EC" id="2.7.7.65" evidence="2"/>
<reference evidence="7" key="1">
    <citation type="submission" date="2008-01" db="EMBL/GenBank/DDBJ databases">
        <title>Complete sequence of Shewanella halifaxensis HAW-EB4.</title>
        <authorList>
            <consortium name="US DOE Joint Genome Institute"/>
            <person name="Copeland A."/>
            <person name="Lucas S."/>
            <person name="Lapidus A."/>
            <person name="Glavina del Rio T."/>
            <person name="Dalin E."/>
            <person name="Tice H."/>
            <person name="Bruce D."/>
            <person name="Goodwin L."/>
            <person name="Pitluck S."/>
            <person name="Sims D."/>
            <person name="Brettin T."/>
            <person name="Detter J.C."/>
            <person name="Han C."/>
            <person name="Kuske C.R."/>
            <person name="Schmutz J."/>
            <person name="Larimer F."/>
            <person name="Land M."/>
            <person name="Hauser L."/>
            <person name="Kyrpides N."/>
            <person name="Kim E."/>
            <person name="Zhao J.-S."/>
            <person name="Richardson P."/>
        </authorList>
    </citation>
    <scope>NUCLEOTIDE SEQUENCE [LARGE SCALE GENOMIC DNA]</scope>
    <source>
        <strain evidence="7">HAW-EB4</strain>
    </source>
</reference>
<dbReference type="eggNOG" id="COG2199">
    <property type="taxonomic scope" value="Bacteria"/>
</dbReference>
<dbReference type="SMART" id="SM00267">
    <property type="entry name" value="GGDEF"/>
    <property type="match status" value="1"/>
</dbReference>
<dbReference type="InterPro" id="IPR029787">
    <property type="entry name" value="Nucleotide_cyclase"/>
</dbReference>
<keyword evidence="5" id="KW-0812">Transmembrane</keyword>
<keyword evidence="5" id="KW-0472">Membrane</keyword>
<dbReference type="InterPro" id="IPR011990">
    <property type="entry name" value="TPR-like_helical_dom_sf"/>
</dbReference>
<name>B0TLG8_SHEHH</name>
<sequence>MPIRSNTIMNWVSIVGLFFCLAFPLAGNANDESYDETLNKLDKASSSSQVEAEAIIESLLTSWTELSNEQKARLKMYIAIGKTYAGDYHPSIQLLREAEQLTPSTATLNKIYQYLSTNYIALKDYPAALALMTANLERIDEITDIDIKMGSYVRLANLALALDAYDDMREYALKALALSQDGEARVHCFALLFVAVADLKQQQYKSSESRFQRSKIFCEANQFPLIGLMSQKGLAEIAIQGEDYKRAKSLLELVLKAYQEFNFQTEINHVNALLSQTYLALEDYPQAEEFANKVMGLSDDPSHIEYKAIAAKVLSQLYLESKQYKLAYDYLDSHQYYTNLIIDDTKAKANAYQMAKFKHQEQAREIALLNQERQLVETQKELDQSDRTNDVMIMSMLVGSVIFLSFFLINSHRQKIRYRKLALTDRLTGAYNRGAGQDFAENEFVQVSMRQAEFSVVVFDLDLFKNINDGYGHATGDWTLKHVVSAVKPLIRDSDIFTRMGGEEFALFLPYSSEEVALGIAQRCKEAIAAIDSKYSGHSFKVTASFGVSSNKLEDLSLDPLLKRADIALYTSKHLGRNRVTLYTPELELQCSSETQRSLVFN</sequence>